<dbReference type="SUPFAM" id="SSF52980">
    <property type="entry name" value="Restriction endonuclease-like"/>
    <property type="match status" value="1"/>
</dbReference>
<keyword evidence="2" id="KW-0540">Nuclease</keyword>
<keyword evidence="2" id="KW-0255">Endonuclease</keyword>
<sequence length="188" mass="20949">MSLALRRAPRMRVAEFLEMIRDRPDEERWELLGGEAVLMAPPTERHQEIVGHLVGALRPLAAKFGCRVLPGIGLRNDFVDDHAPIPDIVVRCGPRVPDGYARDPWVVVEVPSPSTMHDDRGRKAAFYRGLQTLRADLIVYADEARVELWSRGNGPNATVRVLGRDDLIQLPDLDGSIPVAALYEDISL</sequence>
<organism evidence="2 3">
    <name type="scientific">Methylobacterium terricola</name>
    <dbReference type="NCBI Taxonomy" id="2583531"/>
    <lineage>
        <taxon>Bacteria</taxon>
        <taxon>Pseudomonadati</taxon>
        <taxon>Pseudomonadota</taxon>
        <taxon>Alphaproteobacteria</taxon>
        <taxon>Hyphomicrobiales</taxon>
        <taxon>Methylobacteriaceae</taxon>
        <taxon>Methylobacterium</taxon>
    </lineage>
</organism>
<evidence type="ECO:0000259" key="1">
    <source>
        <dbReference type="Pfam" id="PF05685"/>
    </source>
</evidence>
<name>A0A5C4LIA1_9HYPH</name>
<dbReference type="OrthoDB" id="155284at2"/>
<protein>
    <submittedName>
        <fullName evidence="2">Uma2 family endonuclease</fullName>
    </submittedName>
</protein>
<evidence type="ECO:0000313" key="3">
    <source>
        <dbReference type="Proteomes" id="UP000305267"/>
    </source>
</evidence>
<dbReference type="PANTHER" id="PTHR36558">
    <property type="entry name" value="GLR1098 PROTEIN"/>
    <property type="match status" value="1"/>
</dbReference>
<gene>
    <name evidence="2" type="ORF">FF100_19075</name>
</gene>
<dbReference type="Proteomes" id="UP000305267">
    <property type="component" value="Unassembled WGS sequence"/>
</dbReference>
<dbReference type="EMBL" id="VDDA01000008">
    <property type="protein sequence ID" value="TNC11740.1"/>
    <property type="molecule type" value="Genomic_DNA"/>
</dbReference>
<dbReference type="InterPro" id="IPR011335">
    <property type="entry name" value="Restrct_endonuc-II-like"/>
</dbReference>
<dbReference type="Pfam" id="PF05685">
    <property type="entry name" value="Uma2"/>
    <property type="match status" value="1"/>
</dbReference>
<comment type="caution">
    <text evidence="2">The sequence shown here is derived from an EMBL/GenBank/DDBJ whole genome shotgun (WGS) entry which is preliminary data.</text>
</comment>
<dbReference type="PANTHER" id="PTHR36558:SF1">
    <property type="entry name" value="RESTRICTION ENDONUCLEASE DOMAIN-CONTAINING PROTEIN-RELATED"/>
    <property type="match status" value="1"/>
</dbReference>
<accession>A0A5C4LIA1</accession>
<dbReference type="RefSeq" id="WP_139037256.1">
    <property type="nucleotide sequence ID" value="NZ_VDDA01000008.1"/>
</dbReference>
<reference evidence="2 3" key="1">
    <citation type="submission" date="2019-06" db="EMBL/GenBank/DDBJ databases">
        <title>Genome of Methylobacterium sp. 17Sr1-39.</title>
        <authorList>
            <person name="Seo T."/>
        </authorList>
    </citation>
    <scope>NUCLEOTIDE SEQUENCE [LARGE SCALE GENOMIC DNA]</scope>
    <source>
        <strain evidence="2 3">17Sr1-39</strain>
    </source>
</reference>
<dbReference type="CDD" id="cd06260">
    <property type="entry name" value="DUF820-like"/>
    <property type="match status" value="1"/>
</dbReference>
<dbReference type="AlphaFoldDB" id="A0A5C4LIA1"/>
<dbReference type="InterPro" id="IPR012296">
    <property type="entry name" value="Nuclease_put_TT1808"/>
</dbReference>
<dbReference type="Gene3D" id="3.90.1570.10">
    <property type="entry name" value="tt1808, chain A"/>
    <property type="match status" value="1"/>
</dbReference>
<dbReference type="InterPro" id="IPR008538">
    <property type="entry name" value="Uma2"/>
</dbReference>
<feature type="domain" description="Putative restriction endonuclease" evidence="1">
    <location>
        <begin position="14"/>
        <end position="173"/>
    </location>
</feature>
<dbReference type="GO" id="GO:0004519">
    <property type="term" value="F:endonuclease activity"/>
    <property type="evidence" value="ECO:0007669"/>
    <property type="project" value="UniProtKB-KW"/>
</dbReference>
<keyword evidence="3" id="KW-1185">Reference proteome</keyword>
<proteinExistence type="predicted"/>
<keyword evidence="2" id="KW-0378">Hydrolase</keyword>
<evidence type="ECO:0000313" key="2">
    <source>
        <dbReference type="EMBL" id="TNC11740.1"/>
    </source>
</evidence>